<dbReference type="Pfam" id="PF00514">
    <property type="entry name" value="Arm"/>
    <property type="match status" value="1"/>
</dbReference>
<dbReference type="Gene3D" id="1.25.10.10">
    <property type="entry name" value="Leucine-rich Repeat Variant"/>
    <property type="match status" value="2"/>
</dbReference>
<dbReference type="InterPro" id="IPR000225">
    <property type="entry name" value="Armadillo"/>
</dbReference>
<dbReference type="EMBL" id="OZ020099">
    <property type="protein sequence ID" value="CAK9272128.1"/>
    <property type="molecule type" value="Genomic_DNA"/>
</dbReference>
<dbReference type="SMART" id="SM00185">
    <property type="entry name" value="ARM"/>
    <property type="match status" value="5"/>
</dbReference>
<protein>
    <recommendedName>
        <fullName evidence="2">DUF7792 domain-containing protein</fullName>
    </recommendedName>
</protein>
<gene>
    <name evidence="3" type="ORF">CSSPJE1EN1_LOCUS17606</name>
</gene>
<dbReference type="PANTHER" id="PTHR46168:SF1">
    <property type="entry name" value="ARMADILLO REPEAT ONLY 4"/>
    <property type="match status" value="1"/>
</dbReference>
<dbReference type="Proteomes" id="UP001497444">
    <property type="component" value="Chromosome 4"/>
</dbReference>
<evidence type="ECO:0000313" key="3">
    <source>
        <dbReference type="EMBL" id="CAK9272128.1"/>
    </source>
</evidence>
<dbReference type="Gene3D" id="1.20.930.20">
    <property type="entry name" value="Adaptor protein Cbl, N-terminal domain"/>
    <property type="match status" value="1"/>
</dbReference>
<accession>A0ABP0X2Q6</accession>
<dbReference type="Pfam" id="PF25055">
    <property type="entry name" value="DUF7792"/>
    <property type="match status" value="1"/>
</dbReference>
<organism evidence="3 4">
    <name type="scientific">Sphagnum jensenii</name>
    <dbReference type="NCBI Taxonomy" id="128206"/>
    <lineage>
        <taxon>Eukaryota</taxon>
        <taxon>Viridiplantae</taxon>
        <taxon>Streptophyta</taxon>
        <taxon>Embryophyta</taxon>
        <taxon>Bryophyta</taxon>
        <taxon>Sphagnophytina</taxon>
        <taxon>Sphagnopsida</taxon>
        <taxon>Sphagnales</taxon>
        <taxon>Sphagnaceae</taxon>
        <taxon>Sphagnum</taxon>
    </lineage>
</organism>
<evidence type="ECO:0000313" key="4">
    <source>
        <dbReference type="Proteomes" id="UP001497444"/>
    </source>
</evidence>
<name>A0ABP0X2Q6_9BRYO</name>
<feature type="domain" description="DUF7792" evidence="2">
    <location>
        <begin position="6"/>
        <end position="132"/>
    </location>
</feature>
<dbReference type="SUPFAM" id="SSF48371">
    <property type="entry name" value="ARM repeat"/>
    <property type="match status" value="1"/>
</dbReference>
<dbReference type="InterPro" id="IPR056694">
    <property type="entry name" value="DUF7792"/>
</dbReference>
<feature type="region of interest" description="Disordered" evidence="1">
    <location>
        <begin position="369"/>
        <end position="388"/>
    </location>
</feature>
<dbReference type="InterPro" id="IPR011989">
    <property type="entry name" value="ARM-like"/>
</dbReference>
<reference evidence="3" key="1">
    <citation type="submission" date="2024-02" db="EMBL/GenBank/DDBJ databases">
        <authorList>
            <consortium name="ELIXIR-Norway"/>
            <consortium name="Elixir Norway"/>
        </authorList>
    </citation>
    <scope>NUCLEOTIDE SEQUENCE</scope>
</reference>
<dbReference type="InterPro" id="IPR016024">
    <property type="entry name" value="ARM-type_fold"/>
</dbReference>
<sequence>MELRIEDLLAFPMQIAEHVRMGVAEANSFKQECADMSKKVERLVQLLRQAARFSSGNNNMNNYSAGLYERPAKRIMLGVTKALERVLVLVKKCKRSGILKRVMTITNTADFRKVNLLLESSIGDVTWLLNISTSGEDRPECIGLPPIAATDPILGLVWEQVSIVHVGTPDQKADAAVNLENLAKDNERNVQIIIEEGGVLPLLWLLKEGTVSGQEAAARALGQLARDQEQVKAMRDVGACAAFTHILGNHATSMKVQSEVAWAISQFASQDDEAQEELASLGAIRLLVALLAHDLIDETSLKVANKSTSIHSIVKNIGQNKTVGSGAGGGNASTTDLDQRVDDFNKKMGEKQVPALDGLANSTHSQKVYPTKQASALHQGNQNHRDKEDPEIKVMLKAEAAHALWKLAKNNIKNSKQITDTRALLCFAKLIETDHGMVKYNSIMAIMEIAAAAERDKELRRAAFKTNSTAVKAVVECLLRVLEQEADEPDLQAPCAKALGSLAHIFPAPARPQITALTIALGSEEPNVAAEGAIALCKFADNDNYLHMEHSRTILEAGATDHLVQLVNFGEPYVQIHALRLLCYLSLNAADSDALGKAATLPALLTFSRSQLLTKHEDIRQLLMDAIAKLELYQLGSSHGRPNSVP</sequence>
<proteinExistence type="predicted"/>
<dbReference type="InterPro" id="IPR036537">
    <property type="entry name" value="Adaptor_Cbl_N_dom_sf"/>
</dbReference>
<keyword evidence="4" id="KW-1185">Reference proteome</keyword>
<evidence type="ECO:0000259" key="2">
    <source>
        <dbReference type="Pfam" id="PF25055"/>
    </source>
</evidence>
<feature type="compositionally biased region" description="Polar residues" evidence="1">
    <location>
        <begin position="369"/>
        <end position="382"/>
    </location>
</feature>
<dbReference type="PANTHER" id="PTHR46168">
    <property type="entry name" value="ARMADILLO REPEAT ONLY 4"/>
    <property type="match status" value="1"/>
</dbReference>
<evidence type="ECO:0000256" key="1">
    <source>
        <dbReference type="SAM" id="MobiDB-lite"/>
    </source>
</evidence>